<keyword evidence="1" id="KW-0472">Membrane</keyword>
<name>A0A1I6QA46_9EURY</name>
<protein>
    <submittedName>
        <fullName evidence="2">Uncharacterized protein</fullName>
    </submittedName>
</protein>
<keyword evidence="1" id="KW-1133">Transmembrane helix</keyword>
<reference evidence="3" key="1">
    <citation type="submission" date="2016-10" db="EMBL/GenBank/DDBJ databases">
        <authorList>
            <person name="Varghese N."/>
            <person name="Submissions S."/>
        </authorList>
    </citation>
    <scope>NUCLEOTIDE SEQUENCE [LARGE SCALE GENOMIC DNA]</scope>
    <source>
        <strain evidence="3">DSM 22427</strain>
    </source>
</reference>
<dbReference type="Proteomes" id="UP000199199">
    <property type="component" value="Unassembled WGS sequence"/>
</dbReference>
<feature type="transmembrane region" description="Helical" evidence="1">
    <location>
        <begin position="35"/>
        <end position="54"/>
    </location>
</feature>
<keyword evidence="3" id="KW-1185">Reference proteome</keyword>
<evidence type="ECO:0000313" key="2">
    <source>
        <dbReference type="EMBL" id="SFS49225.1"/>
    </source>
</evidence>
<evidence type="ECO:0000313" key="3">
    <source>
        <dbReference type="Proteomes" id="UP000199199"/>
    </source>
</evidence>
<gene>
    <name evidence="2" type="ORF">SAMN04488556_1106</name>
</gene>
<accession>A0A1I6QA46</accession>
<dbReference type="EMBL" id="FOZS01000001">
    <property type="protein sequence ID" value="SFS49225.1"/>
    <property type="molecule type" value="Genomic_DNA"/>
</dbReference>
<dbReference type="AlphaFoldDB" id="A0A1I6QA46"/>
<sequence>MERFYIFHICMAAYGATFAIRSVSAIIEGSTSLPITVAGIAGVGMIIASVHEVLTRSPSDFEIGNLAFWAVVLGVVGFLLFQIPELF</sequence>
<dbReference type="RefSeq" id="WP_092902458.1">
    <property type="nucleotide sequence ID" value="NZ_FOZS01000001.1"/>
</dbReference>
<dbReference type="OrthoDB" id="306644at2157"/>
<evidence type="ECO:0000256" key="1">
    <source>
        <dbReference type="SAM" id="Phobius"/>
    </source>
</evidence>
<feature type="transmembrane region" description="Helical" evidence="1">
    <location>
        <begin position="66"/>
        <end position="83"/>
    </location>
</feature>
<organism evidence="2 3">
    <name type="scientific">Halostagnicola kamekurae</name>
    <dbReference type="NCBI Taxonomy" id="619731"/>
    <lineage>
        <taxon>Archaea</taxon>
        <taxon>Methanobacteriati</taxon>
        <taxon>Methanobacteriota</taxon>
        <taxon>Stenosarchaea group</taxon>
        <taxon>Halobacteria</taxon>
        <taxon>Halobacteriales</taxon>
        <taxon>Natrialbaceae</taxon>
        <taxon>Halostagnicola</taxon>
    </lineage>
</organism>
<proteinExistence type="predicted"/>
<keyword evidence="1" id="KW-0812">Transmembrane</keyword>